<proteinExistence type="predicted"/>
<name>A0AAE1LED2_9NEOP</name>
<organism evidence="1 3">
    <name type="scientific">Frankliniella fusca</name>
    <dbReference type="NCBI Taxonomy" id="407009"/>
    <lineage>
        <taxon>Eukaryota</taxon>
        <taxon>Metazoa</taxon>
        <taxon>Ecdysozoa</taxon>
        <taxon>Arthropoda</taxon>
        <taxon>Hexapoda</taxon>
        <taxon>Insecta</taxon>
        <taxon>Pterygota</taxon>
        <taxon>Neoptera</taxon>
        <taxon>Paraneoptera</taxon>
        <taxon>Thysanoptera</taxon>
        <taxon>Terebrantia</taxon>
        <taxon>Thripoidea</taxon>
        <taxon>Thripidae</taxon>
        <taxon>Frankliniella</taxon>
    </lineage>
</organism>
<reference evidence="1" key="2">
    <citation type="journal article" date="2023" name="BMC Genomics">
        <title>Pest status, molecular evolution, and epigenetic factors derived from the genome assembly of Frankliniella fusca, a thysanopteran phytovirus vector.</title>
        <authorList>
            <person name="Catto M.A."/>
            <person name="Labadie P.E."/>
            <person name="Jacobson A.L."/>
            <person name="Kennedy G.G."/>
            <person name="Srinivasan R."/>
            <person name="Hunt B.G."/>
        </authorList>
    </citation>
    <scope>NUCLEOTIDE SEQUENCE</scope>
    <source>
        <strain evidence="1">PL_HMW_Pooled</strain>
    </source>
</reference>
<evidence type="ECO:0000313" key="1">
    <source>
        <dbReference type="EMBL" id="KAK3916548.1"/>
    </source>
</evidence>
<sequence length="62" mass="7601">MRLIVKSLRRMSHRYHFIRKLTTLIVNVRLRSELNDFHRTVTTHIVRKRLKSSHFTNFLGLR</sequence>
<dbReference type="EMBL" id="JAHWGI010000540">
    <property type="protein sequence ID" value="KAK3916548.1"/>
    <property type="molecule type" value="Genomic_DNA"/>
</dbReference>
<evidence type="ECO:0000313" key="3">
    <source>
        <dbReference type="Proteomes" id="UP001219518"/>
    </source>
</evidence>
<gene>
    <name evidence="1" type="ORF">KUF71_025663</name>
    <name evidence="2" type="ORF">KUF71_025664</name>
</gene>
<reference evidence="1" key="1">
    <citation type="submission" date="2021-07" db="EMBL/GenBank/DDBJ databases">
        <authorList>
            <person name="Catto M.A."/>
            <person name="Jacobson A."/>
            <person name="Kennedy G."/>
            <person name="Labadie P."/>
            <person name="Hunt B.G."/>
            <person name="Srinivasan R."/>
        </authorList>
    </citation>
    <scope>NUCLEOTIDE SEQUENCE</scope>
    <source>
        <strain evidence="1">PL_HMW_Pooled</strain>
        <tissue evidence="1">Head</tissue>
    </source>
</reference>
<accession>A0AAE1LED2</accession>
<dbReference type="AlphaFoldDB" id="A0AAE1LED2"/>
<dbReference type="EMBL" id="JAHWGI010000540">
    <property type="protein sequence ID" value="KAK3916549.1"/>
    <property type="molecule type" value="Genomic_DNA"/>
</dbReference>
<evidence type="ECO:0000313" key="2">
    <source>
        <dbReference type="EMBL" id="KAK3916549.1"/>
    </source>
</evidence>
<comment type="caution">
    <text evidence="1">The sequence shown here is derived from an EMBL/GenBank/DDBJ whole genome shotgun (WGS) entry which is preliminary data.</text>
</comment>
<keyword evidence="3" id="KW-1185">Reference proteome</keyword>
<protein>
    <submittedName>
        <fullName evidence="1">Deoxyguanosinetriphosphate triphosphohydrolase-like protein</fullName>
    </submittedName>
</protein>
<dbReference type="Proteomes" id="UP001219518">
    <property type="component" value="Unassembled WGS sequence"/>
</dbReference>